<gene>
    <name evidence="2" type="ORF">SAMN04488010_3508</name>
</gene>
<dbReference type="EMBL" id="FOYX01000004">
    <property type="protein sequence ID" value="SFR88274.1"/>
    <property type="molecule type" value="Genomic_DNA"/>
</dbReference>
<dbReference type="Proteomes" id="UP000199462">
    <property type="component" value="Unassembled WGS sequence"/>
</dbReference>
<protein>
    <submittedName>
        <fullName evidence="2">Uncharacterized conserved protein</fullName>
    </submittedName>
</protein>
<dbReference type="GO" id="GO:0008195">
    <property type="term" value="F:phosphatidate phosphatase activity"/>
    <property type="evidence" value="ECO:0007669"/>
    <property type="project" value="InterPro"/>
</dbReference>
<reference evidence="3" key="1">
    <citation type="submission" date="2016-10" db="EMBL/GenBank/DDBJ databases">
        <authorList>
            <person name="Varghese N."/>
            <person name="Submissions S."/>
        </authorList>
    </citation>
    <scope>NUCLEOTIDE SEQUENCE [LARGE SCALE GENOMIC DNA]</scope>
    <source>
        <strain evidence="3">DSM 19891</strain>
    </source>
</reference>
<dbReference type="PANTHER" id="PTHR28208">
    <property type="entry name" value="PHOSPHATIDATE PHOSPHATASE APP1"/>
    <property type="match status" value="1"/>
</dbReference>
<evidence type="ECO:0000313" key="2">
    <source>
        <dbReference type="EMBL" id="SFR88274.1"/>
    </source>
</evidence>
<keyword evidence="3" id="KW-1185">Reference proteome</keyword>
<dbReference type="InterPro" id="IPR019236">
    <property type="entry name" value="APP1_cat"/>
</dbReference>
<dbReference type="InterPro" id="IPR052935">
    <property type="entry name" value="Mg2+_PAP"/>
</dbReference>
<evidence type="ECO:0000259" key="1">
    <source>
        <dbReference type="Pfam" id="PF09949"/>
    </source>
</evidence>
<dbReference type="Pfam" id="PF09949">
    <property type="entry name" value="APP1_cat"/>
    <property type="match status" value="1"/>
</dbReference>
<dbReference type="PANTHER" id="PTHR28208:SF3">
    <property type="entry name" value="PHOSPHATIDATE PHOSPHATASE APP1"/>
    <property type="match status" value="1"/>
</dbReference>
<dbReference type="AlphaFoldDB" id="A0A1I6KAV3"/>
<name>A0A1I6KAV3_9FLAO</name>
<accession>A0A1I6KAV3</accession>
<proteinExistence type="predicted"/>
<sequence length="342" mass="39615">MRKDRNFNAMGIFKKDKLQIINFQSYGNATRLYARGRAIEDENIDLDQKGIFNLMQNTWKRFETDEIKNSLVKITFSNGHTVEGKTDNDGYYLIDEHVEGLQSLANDEGWVNFELSFANTKLKREILLQNRFPGEMLIPSIHAKFGVISDIDDTILHTGVVSSLKWKVIINTMFKRATKRLQLEGASDFYTKLHQGKTGQEANPIFYVSHSPWNLYRYLELFLKTNNFPKGPILLRSMASFKRRSKSDEKPQKQKEINNLLKAYPNLPFILIGDSGEKDGDIYQEVSTLFPGRIKAIYLRSVNHSKRMKRVENLFSDFKDIPFLMVNKTEEAIEHAKKNGFI</sequence>
<dbReference type="STRING" id="440514.SAMN04488010_3508"/>
<evidence type="ECO:0000313" key="3">
    <source>
        <dbReference type="Proteomes" id="UP000199462"/>
    </source>
</evidence>
<organism evidence="2 3">
    <name type="scientific">Maribacter stanieri</name>
    <dbReference type="NCBI Taxonomy" id="440514"/>
    <lineage>
        <taxon>Bacteria</taxon>
        <taxon>Pseudomonadati</taxon>
        <taxon>Bacteroidota</taxon>
        <taxon>Flavobacteriia</taxon>
        <taxon>Flavobacteriales</taxon>
        <taxon>Flavobacteriaceae</taxon>
        <taxon>Maribacter</taxon>
    </lineage>
</organism>
<feature type="domain" description="Phosphatidate phosphatase APP1 catalytic" evidence="1">
    <location>
        <begin position="145"/>
        <end position="300"/>
    </location>
</feature>
<dbReference type="RefSeq" id="WP_317041569.1">
    <property type="nucleotide sequence ID" value="NZ_FOYX01000004.1"/>
</dbReference>